<keyword evidence="1" id="KW-0472">Membrane</keyword>
<dbReference type="Proteomes" id="UP000256964">
    <property type="component" value="Unassembled WGS sequence"/>
</dbReference>
<keyword evidence="1" id="KW-1133">Transmembrane helix</keyword>
<organism evidence="2 3">
    <name type="scientific">Lentinus brumalis</name>
    <dbReference type="NCBI Taxonomy" id="2498619"/>
    <lineage>
        <taxon>Eukaryota</taxon>
        <taxon>Fungi</taxon>
        <taxon>Dikarya</taxon>
        <taxon>Basidiomycota</taxon>
        <taxon>Agaricomycotina</taxon>
        <taxon>Agaricomycetes</taxon>
        <taxon>Polyporales</taxon>
        <taxon>Polyporaceae</taxon>
        <taxon>Lentinus</taxon>
    </lineage>
</organism>
<accession>A0A371D232</accession>
<sequence length="152" mass="17165">MLYHTYYSIRPCLKRQIYMLSLLPIILMMALSSTANFTTRLKMTYMRTTDPPRMRAMTTTWTLDVTPRLGVPSGRETALFQHSSGSPTPRIRTSAIHDYPSRFSSSCYIRVDASVPAQVSSLTSRTWKHLSGTNLGRNSNACTLDIGQRRLG</sequence>
<evidence type="ECO:0000256" key="1">
    <source>
        <dbReference type="SAM" id="Phobius"/>
    </source>
</evidence>
<evidence type="ECO:0000313" key="2">
    <source>
        <dbReference type="EMBL" id="RDX46575.1"/>
    </source>
</evidence>
<proteinExistence type="predicted"/>
<protein>
    <submittedName>
        <fullName evidence="2">Uncharacterized protein</fullName>
    </submittedName>
</protein>
<keyword evidence="1" id="KW-0812">Transmembrane</keyword>
<evidence type="ECO:0000313" key="3">
    <source>
        <dbReference type="Proteomes" id="UP000256964"/>
    </source>
</evidence>
<feature type="transmembrane region" description="Helical" evidence="1">
    <location>
        <begin position="17"/>
        <end position="37"/>
    </location>
</feature>
<name>A0A371D232_9APHY</name>
<dbReference type="AlphaFoldDB" id="A0A371D232"/>
<keyword evidence="3" id="KW-1185">Reference proteome</keyword>
<gene>
    <name evidence="2" type="ORF">OH76DRAFT_835788</name>
</gene>
<dbReference type="EMBL" id="KZ857426">
    <property type="protein sequence ID" value="RDX46575.1"/>
    <property type="molecule type" value="Genomic_DNA"/>
</dbReference>
<reference evidence="2 3" key="1">
    <citation type="journal article" date="2018" name="Biotechnol. Biofuels">
        <title>Integrative visual omics of the white-rot fungus Polyporus brumalis exposes the biotechnological potential of its oxidative enzymes for delignifying raw plant biomass.</title>
        <authorList>
            <person name="Miyauchi S."/>
            <person name="Rancon A."/>
            <person name="Drula E."/>
            <person name="Hage H."/>
            <person name="Chaduli D."/>
            <person name="Favel A."/>
            <person name="Grisel S."/>
            <person name="Henrissat B."/>
            <person name="Herpoel-Gimbert I."/>
            <person name="Ruiz-Duenas F.J."/>
            <person name="Chevret D."/>
            <person name="Hainaut M."/>
            <person name="Lin J."/>
            <person name="Wang M."/>
            <person name="Pangilinan J."/>
            <person name="Lipzen A."/>
            <person name="Lesage-Meessen L."/>
            <person name="Navarro D."/>
            <person name="Riley R."/>
            <person name="Grigoriev I.V."/>
            <person name="Zhou S."/>
            <person name="Raouche S."/>
            <person name="Rosso M.N."/>
        </authorList>
    </citation>
    <scope>NUCLEOTIDE SEQUENCE [LARGE SCALE GENOMIC DNA]</scope>
    <source>
        <strain evidence="2 3">BRFM 1820</strain>
    </source>
</reference>